<proteinExistence type="predicted"/>
<dbReference type="RefSeq" id="WP_425584369.1">
    <property type="nucleotide sequence ID" value="NZ_BAABFR010000027.1"/>
</dbReference>
<dbReference type="InterPro" id="IPR056463">
    <property type="entry name" value="DUF7373_C"/>
</dbReference>
<protein>
    <recommendedName>
        <fullName evidence="1">DUF7373 domain-containing protein</fullName>
    </recommendedName>
</protein>
<gene>
    <name evidence="2" type="ORF">GCM10023147_21680</name>
</gene>
<dbReference type="EMBL" id="BAABFR010000027">
    <property type="protein sequence ID" value="GAA4392107.1"/>
    <property type="molecule type" value="Genomic_DNA"/>
</dbReference>
<dbReference type="Proteomes" id="UP001500635">
    <property type="component" value="Unassembled WGS sequence"/>
</dbReference>
<evidence type="ECO:0000259" key="1">
    <source>
        <dbReference type="Pfam" id="PF24092"/>
    </source>
</evidence>
<dbReference type="Pfam" id="PF24092">
    <property type="entry name" value="DUF7373_C"/>
    <property type="match status" value="1"/>
</dbReference>
<comment type="caution">
    <text evidence="2">The sequence shown here is derived from an EMBL/GenBank/DDBJ whole genome shotgun (WGS) entry which is preliminary data.</text>
</comment>
<organism evidence="2 3">
    <name type="scientific">Tsukamurella soli</name>
    <dbReference type="NCBI Taxonomy" id="644556"/>
    <lineage>
        <taxon>Bacteria</taxon>
        <taxon>Bacillati</taxon>
        <taxon>Actinomycetota</taxon>
        <taxon>Actinomycetes</taxon>
        <taxon>Mycobacteriales</taxon>
        <taxon>Tsukamurellaceae</taxon>
        <taxon>Tsukamurella</taxon>
    </lineage>
</organism>
<keyword evidence="3" id="KW-1185">Reference proteome</keyword>
<name>A0ABP8JK14_9ACTN</name>
<feature type="domain" description="DUF7373" evidence="1">
    <location>
        <begin position="8"/>
        <end position="93"/>
    </location>
</feature>
<evidence type="ECO:0000313" key="3">
    <source>
        <dbReference type="Proteomes" id="UP001500635"/>
    </source>
</evidence>
<reference evidence="3" key="1">
    <citation type="journal article" date="2019" name="Int. J. Syst. Evol. Microbiol.">
        <title>The Global Catalogue of Microorganisms (GCM) 10K type strain sequencing project: providing services to taxonomists for standard genome sequencing and annotation.</title>
        <authorList>
            <consortium name="The Broad Institute Genomics Platform"/>
            <consortium name="The Broad Institute Genome Sequencing Center for Infectious Disease"/>
            <person name="Wu L."/>
            <person name="Ma J."/>
        </authorList>
    </citation>
    <scope>NUCLEOTIDE SEQUENCE [LARGE SCALE GENOMIC DNA]</scope>
    <source>
        <strain evidence="3">JCM 17688</strain>
    </source>
</reference>
<evidence type="ECO:0000313" key="2">
    <source>
        <dbReference type="EMBL" id="GAA4392107.1"/>
    </source>
</evidence>
<sequence length="99" mass="10301">MIGLGASNAYRTRDAAGASLLAGRFATEQAQDVPGGSAWSVDGVPNSRCYTGKDSDSDPVAYCVVPVGRYVAEYTSPQPTKTKQAVSAAYLILRAATRG</sequence>
<accession>A0ABP8JK14</accession>